<feature type="domain" description="DNA polymerase alpha/delta/epsilon subunit B" evidence="7">
    <location>
        <begin position="280"/>
        <end position="484"/>
    </location>
</feature>
<dbReference type="STRING" id="70415.A0A5S6R2B9"/>
<dbReference type="GO" id="GO:0008622">
    <property type="term" value="C:epsilon DNA polymerase complex"/>
    <property type="evidence" value="ECO:0007669"/>
    <property type="project" value="UniProtKB-UniRule"/>
</dbReference>
<protein>
    <recommendedName>
        <fullName evidence="6">DNA polymerase epsilon subunit</fullName>
    </recommendedName>
    <alternativeName>
        <fullName evidence="6">DNA polymerase II subunit 2</fullName>
    </alternativeName>
</protein>
<comment type="function">
    <text evidence="6">Participates in DNA repair and in chromosomal DNA replication.</text>
</comment>
<dbReference type="Gene3D" id="1.10.8.60">
    <property type="match status" value="1"/>
</dbReference>
<evidence type="ECO:0000256" key="6">
    <source>
        <dbReference type="PIRNR" id="PIRNR000799"/>
    </source>
</evidence>
<evidence type="ECO:0000259" key="7">
    <source>
        <dbReference type="Pfam" id="PF04042"/>
    </source>
</evidence>
<dbReference type="PANTHER" id="PTHR12708:SF0">
    <property type="entry name" value="DNA POLYMERASE EPSILON SUBUNIT 2"/>
    <property type="match status" value="1"/>
</dbReference>
<dbReference type="WBParaSite" id="TMUE_3000013625.1">
    <property type="protein sequence ID" value="TMUE_3000013625.1"/>
    <property type="gene ID" value="WBGene00288843"/>
</dbReference>
<dbReference type="Pfam" id="PF04042">
    <property type="entry name" value="DNA_pol_E_B"/>
    <property type="match status" value="1"/>
</dbReference>
<proteinExistence type="inferred from homology"/>
<dbReference type="InterPro" id="IPR024639">
    <property type="entry name" value="DNA_pol_e_bsu_N"/>
</dbReference>
<keyword evidence="9" id="KW-1185">Reference proteome</keyword>
<comment type="similarity">
    <text evidence="2 6">Belongs to the DNA polymerase epsilon subunit B family.</text>
</comment>
<evidence type="ECO:0000256" key="5">
    <source>
        <dbReference type="ARBA" id="ARBA00023242"/>
    </source>
</evidence>
<keyword evidence="4 6" id="KW-0238">DNA-binding</keyword>
<reference evidence="10" key="1">
    <citation type="submission" date="2019-12" db="UniProtKB">
        <authorList>
            <consortium name="WormBaseParasite"/>
        </authorList>
    </citation>
    <scope>IDENTIFICATION</scope>
</reference>
<keyword evidence="5 6" id="KW-0539">Nucleus</keyword>
<organism evidence="9 10">
    <name type="scientific">Trichuris muris</name>
    <name type="common">Mouse whipworm</name>
    <dbReference type="NCBI Taxonomy" id="70415"/>
    <lineage>
        <taxon>Eukaryota</taxon>
        <taxon>Metazoa</taxon>
        <taxon>Ecdysozoa</taxon>
        <taxon>Nematoda</taxon>
        <taxon>Enoplea</taxon>
        <taxon>Dorylaimia</taxon>
        <taxon>Trichinellida</taxon>
        <taxon>Trichuridae</taxon>
        <taxon>Trichuris</taxon>
    </lineage>
</organism>
<dbReference type="Proteomes" id="UP000046395">
    <property type="component" value="Unassembled WGS sequence"/>
</dbReference>
<dbReference type="InterPro" id="IPR016266">
    <property type="entry name" value="POLE2"/>
</dbReference>
<keyword evidence="3 6" id="KW-0235">DNA replication</keyword>
<feature type="domain" description="DNA polymerase epsilon subunit B N-terminal" evidence="8">
    <location>
        <begin position="6"/>
        <end position="72"/>
    </location>
</feature>
<dbReference type="Pfam" id="PF12213">
    <property type="entry name" value="Dpoe2NT"/>
    <property type="match status" value="1"/>
</dbReference>
<evidence type="ECO:0000313" key="9">
    <source>
        <dbReference type="Proteomes" id="UP000046395"/>
    </source>
</evidence>
<dbReference type="AlphaFoldDB" id="A0A5S6R2B9"/>
<evidence type="ECO:0000256" key="1">
    <source>
        <dbReference type="ARBA" id="ARBA00004123"/>
    </source>
</evidence>
<name>A0A5S6R2B9_TRIMR</name>
<evidence type="ECO:0000259" key="8">
    <source>
        <dbReference type="Pfam" id="PF12213"/>
    </source>
</evidence>
<sequence>MDESSHRRLLSIFKLSGIQLKSEAEKLLSNHVTANAGRLDLKSFADGVIAALQKMPLSSSCVDETAVRKAMETLEARTLVGDDLFIVYKAHEIPKYSFELEKKRFVHCRKKPRLFGDADDKADMFRERFLLVYQRLLNHELFSEEETSSNSLGKKYVIRSVGSLFAEDGILKNTVVVGMISQMKQDKFYLEDLTGEIEVDLSEAKFQAGLYVEDLVVMVEGFCHDMVLHLTAIGFPPIESAEQSNIHHVSLPLPCSAGKINEFDGDELSQMELANESTLFVFLSDVHLDSPKVLQALHCLFSGFAIRDPSQLTFFVFAGDFLSTYYASEQSQKLTDGFKELGEAISLFEDLARNARFIFVPSSQDPAATDVLPRMPLPSSVVEPFRKKVAHCILATNPCHVRYLSQRIVVFREDIVEKMCRNCFFMPSDLNAVPEHFCKTVLAQSHLAPLPLHISPVCWSLDHSLHLYPLPDLVVCCDKYKPFTETVADCRITNPGSFAKGNFVFQVYIPSTRAVEDSVITEEQLRAWSVKGKA</sequence>
<evidence type="ECO:0000256" key="3">
    <source>
        <dbReference type="ARBA" id="ARBA00022705"/>
    </source>
</evidence>
<dbReference type="GO" id="GO:0042276">
    <property type="term" value="P:error-prone translesion synthesis"/>
    <property type="evidence" value="ECO:0007669"/>
    <property type="project" value="TreeGrafter"/>
</dbReference>
<comment type="subcellular location">
    <subcellularLocation>
        <location evidence="1 6">Nucleus</location>
    </subcellularLocation>
</comment>
<dbReference type="Gene3D" id="3.60.21.60">
    <property type="match status" value="1"/>
</dbReference>
<evidence type="ECO:0000313" key="10">
    <source>
        <dbReference type="WBParaSite" id="TMUE_3000013625.1"/>
    </source>
</evidence>
<evidence type="ECO:0000256" key="4">
    <source>
        <dbReference type="ARBA" id="ARBA00023125"/>
    </source>
</evidence>
<accession>A0A5S6R2B9</accession>
<evidence type="ECO:0000256" key="2">
    <source>
        <dbReference type="ARBA" id="ARBA00009560"/>
    </source>
</evidence>
<dbReference type="InterPro" id="IPR029052">
    <property type="entry name" value="Metallo-depent_PP-like"/>
</dbReference>
<dbReference type="InterPro" id="IPR007185">
    <property type="entry name" value="DNA_pol_a/d/e_bsu"/>
</dbReference>
<dbReference type="PANTHER" id="PTHR12708">
    <property type="entry name" value="DNA POLYMERASE EPSILON SUBUNIT B"/>
    <property type="match status" value="1"/>
</dbReference>
<dbReference type="SUPFAM" id="SSF56300">
    <property type="entry name" value="Metallo-dependent phosphatases"/>
    <property type="match status" value="1"/>
</dbReference>
<dbReference type="GO" id="GO:0003677">
    <property type="term" value="F:DNA binding"/>
    <property type="evidence" value="ECO:0007669"/>
    <property type="project" value="UniProtKB-UniRule"/>
</dbReference>
<dbReference type="PIRSF" id="PIRSF000799">
    <property type="entry name" value="DNA_pol_eps_2"/>
    <property type="match status" value="1"/>
</dbReference>
<dbReference type="GO" id="GO:0006261">
    <property type="term" value="P:DNA-templated DNA replication"/>
    <property type="evidence" value="ECO:0007669"/>
    <property type="project" value="InterPro"/>
</dbReference>